<sequence>MVEEQIRERRLPWFGHAFRMDRTSLPQSCVEEAIYAMESAAGDTKKTWIEQIEADLKTLRCSISEAKIITANSQERKRVVQAILNPAEPTSTLKGRTASSDAS</sequence>
<name>A0A016T9H4_9BILA</name>
<evidence type="ECO:0000313" key="2">
    <source>
        <dbReference type="Proteomes" id="UP000024635"/>
    </source>
</evidence>
<dbReference type="EMBL" id="JARK01001459">
    <property type="protein sequence ID" value="EYB99274.1"/>
    <property type="molecule type" value="Genomic_DNA"/>
</dbReference>
<protein>
    <submittedName>
        <fullName evidence="1">Uncharacterized protein</fullName>
    </submittedName>
</protein>
<dbReference type="OrthoDB" id="8038710at2759"/>
<gene>
    <name evidence="1" type="primary">Acey_s0123.g1114</name>
    <name evidence="1" type="ORF">Y032_0123g1114</name>
</gene>
<comment type="caution">
    <text evidence="1">The sequence shown here is derived from an EMBL/GenBank/DDBJ whole genome shotgun (WGS) entry which is preliminary data.</text>
</comment>
<dbReference type="AlphaFoldDB" id="A0A016T9H4"/>
<dbReference type="Proteomes" id="UP000024635">
    <property type="component" value="Unassembled WGS sequence"/>
</dbReference>
<evidence type="ECO:0000313" key="1">
    <source>
        <dbReference type="EMBL" id="EYB99274.1"/>
    </source>
</evidence>
<keyword evidence="2" id="KW-1185">Reference proteome</keyword>
<reference evidence="2" key="1">
    <citation type="journal article" date="2015" name="Nat. Genet.">
        <title>The genome and transcriptome of the zoonotic hookworm Ancylostoma ceylanicum identify infection-specific gene families.</title>
        <authorList>
            <person name="Schwarz E.M."/>
            <person name="Hu Y."/>
            <person name="Antoshechkin I."/>
            <person name="Miller M.M."/>
            <person name="Sternberg P.W."/>
            <person name="Aroian R.V."/>
        </authorList>
    </citation>
    <scope>NUCLEOTIDE SEQUENCE</scope>
    <source>
        <strain evidence="2">HY135</strain>
    </source>
</reference>
<accession>A0A016T9H4</accession>
<proteinExistence type="predicted"/>
<organism evidence="1 2">
    <name type="scientific">Ancylostoma ceylanicum</name>
    <dbReference type="NCBI Taxonomy" id="53326"/>
    <lineage>
        <taxon>Eukaryota</taxon>
        <taxon>Metazoa</taxon>
        <taxon>Ecdysozoa</taxon>
        <taxon>Nematoda</taxon>
        <taxon>Chromadorea</taxon>
        <taxon>Rhabditida</taxon>
        <taxon>Rhabditina</taxon>
        <taxon>Rhabditomorpha</taxon>
        <taxon>Strongyloidea</taxon>
        <taxon>Ancylostomatidae</taxon>
        <taxon>Ancylostomatinae</taxon>
        <taxon>Ancylostoma</taxon>
    </lineage>
</organism>